<proteinExistence type="predicted"/>
<organism evidence="1 2">
    <name type="scientific">Halorubrum ezzemoulense</name>
    <name type="common">Halorubrum chaoviator</name>
    <dbReference type="NCBI Taxonomy" id="337243"/>
    <lineage>
        <taxon>Archaea</taxon>
        <taxon>Methanobacteriati</taxon>
        <taxon>Methanobacteriota</taxon>
        <taxon>Stenosarchaea group</taxon>
        <taxon>Halobacteria</taxon>
        <taxon>Halobacteriales</taxon>
        <taxon>Haloferacaceae</taxon>
        <taxon>Halorubrum</taxon>
    </lineage>
</organism>
<protein>
    <submittedName>
        <fullName evidence="1">Uncharacterized protein</fullName>
    </submittedName>
</protein>
<dbReference type="AlphaFoldDB" id="A0A256IN16"/>
<evidence type="ECO:0000313" key="1">
    <source>
        <dbReference type="EMBL" id="OYR57925.1"/>
    </source>
</evidence>
<dbReference type="Proteomes" id="UP000216409">
    <property type="component" value="Unassembled WGS sequence"/>
</dbReference>
<evidence type="ECO:0000313" key="2">
    <source>
        <dbReference type="Proteomes" id="UP000216409"/>
    </source>
</evidence>
<dbReference type="RefSeq" id="WP_254921830.1">
    <property type="nucleotide sequence ID" value="NZ_NHOW01000204.1"/>
</dbReference>
<accession>A0A256IN16</accession>
<sequence length="100" mass="11058">MPVFTLDDEEIIRVTTEVVPSGNYVGFEPETVLVAGRPVPPLFECLGDPSLEPATVGWIVVRILAVGGSHGVNFVREIRAVVTYLSTRRESRRLRLSLTH</sequence>
<feature type="non-terminal residue" evidence="1">
    <location>
        <position position="100"/>
    </location>
</feature>
<comment type="caution">
    <text evidence="1">The sequence shown here is derived from an EMBL/GenBank/DDBJ whole genome shotgun (WGS) entry which is preliminary data.</text>
</comment>
<dbReference type="EMBL" id="NHOW01000204">
    <property type="protein sequence ID" value="OYR57925.1"/>
    <property type="molecule type" value="Genomic_DNA"/>
</dbReference>
<name>A0A256IN16_HALEZ</name>
<reference evidence="1 2" key="1">
    <citation type="journal article" date="2014" name="Front. Microbiol.">
        <title>Population and genomic analysis of the genus Halorubrum.</title>
        <authorList>
            <person name="Fullmer M.S."/>
            <person name="Soucy S.M."/>
            <person name="Swithers K.S."/>
            <person name="Makkay A.M."/>
            <person name="Wheeler R."/>
            <person name="Ventosa A."/>
            <person name="Gogarten J.P."/>
            <person name="Papke R.T."/>
        </authorList>
    </citation>
    <scope>NUCLEOTIDE SEQUENCE [LARGE SCALE GENOMIC DNA]</scope>
    <source>
        <strain evidence="1 2">LD3</strain>
    </source>
</reference>
<gene>
    <name evidence="1" type="ORF">DJ83_15850</name>
</gene>